<accession>A0A3M7EH97</accession>
<feature type="region of interest" description="Disordered" evidence="12">
    <location>
        <begin position="148"/>
        <end position="198"/>
    </location>
</feature>
<evidence type="ECO:0000256" key="10">
    <source>
        <dbReference type="ARBA" id="ARBA00025661"/>
    </source>
</evidence>
<dbReference type="InterPro" id="IPR019035">
    <property type="entry name" value="Mediator_Med12"/>
</dbReference>
<protein>
    <recommendedName>
        <fullName evidence="4">Mediator of RNA polymerase II transcription subunit 12</fullName>
    </recommendedName>
    <alternativeName>
        <fullName evidence="11">Mediator complex subunit 12</fullName>
    </alternativeName>
</protein>
<comment type="subunit">
    <text evidence="3">Component of the SRB8-11 complex, which itself associates with the Mediator complex.</text>
</comment>
<keyword evidence="6" id="KW-0805">Transcription regulation</keyword>
<reference evidence="14 15" key="1">
    <citation type="journal article" date="2018" name="BMC Genomics">
        <title>Genomic evidence for intraspecific hybridization in a clonal and extremely halotolerant yeast.</title>
        <authorList>
            <person name="Gostincar C."/>
            <person name="Stajich J.E."/>
            <person name="Zupancic J."/>
            <person name="Zalar P."/>
            <person name="Gunde-Cimerman N."/>
        </authorList>
    </citation>
    <scope>NUCLEOTIDE SEQUENCE [LARGE SCALE GENOMIC DNA]</scope>
    <source>
        <strain evidence="14 15">EXF-2682</strain>
    </source>
</reference>
<keyword evidence="7" id="KW-0010">Activator</keyword>
<keyword evidence="8" id="KW-0804">Transcription</keyword>
<dbReference type="VEuPathDB" id="FungiDB:BTJ68_00940"/>
<feature type="region of interest" description="Disordered" evidence="12">
    <location>
        <begin position="1400"/>
        <end position="1434"/>
    </location>
</feature>
<dbReference type="PANTHER" id="PTHR46567:SF1">
    <property type="entry name" value="MEDIATOR OF RNA POLYMERASE II TRANSCRIPTION SUBUNIT 12"/>
    <property type="match status" value="1"/>
</dbReference>
<feature type="compositionally biased region" description="Basic and acidic residues" evidence="12">
    <location>
        <begin position="80"/>
        <end position="89"/>
    </location>
</feature>
<dbReference type="Pfam" id="PF09497">
    <property type="entry name" value="Med12"/>
    <property type="match status" value="1"/>
</dbReference>
<dbReference type="GO" id="GO:0006357">
    <property type="term" value="P:regulation of transcription by RNA polymerase II"/>
    <property type="evidence" value="ECO:0007669"/>
    <property type="project" value="InterPro"/>
</dbReference>
<evidence type="ECO:0000313" key="14">
    <source>
        <dbReference type="EMBL" id="RMY75737.1"/>
    </source>
</evidence>
<evidence type="ECO:0000256" key="1">
    <source>
        <dbReference type="ARBA" id="ARBA00004123"/>
    </source>
</evidence>
<comment type="subcellular location">
    <subcellularLocation>
        <location evidence="1">Nucleus</location>
    </subcellularLocation>
</comment>
<dbReference type="Proteomes" id="UP000269276">
    <property type="component" value="Unassembled WGS sequence"/>
</dbReference>
<comment type="caution">
    <text evidence="14">The sequence shown here is derived from an EMBL/GenBank/DDBJ whole genome shotgun (WGS) entry which is preliminary data.</text>
</comment>
<dbReference type="SMART" id="SM01281">
    <property type="entry name" value="Med12"/>
    <property type="match status" value="1"/>
</dbReference>
<dbReference type="InterPro" id="IPR057344">
    <property type="entry name" value="ARM_SRB8"/>
</dbReference>
<name>A0A3M7EH97_HORWE</name>
<sequence>MITRETFACYLQNDPSRVEYRAIGQSGAAKMRWPKVYEPLARAVSSGALSQLEPPSRPGFPSQLSDVRSVSQPSKLVDLTTERDPERGNDGPAVLGIQERETGIPLGQGQEGQEGDGERPAKRMRLGRDVIHSDKINNEDRLKADIRHEGETLPCLPTSGAPKTQTKLRRRGQRGGESSARASNGLEPPPIATRLPPPKTAADFAPWTGNHPEDQLNEAIIKSGYSDKGAGTGQSESNSAKPAIWQNLSSKNNMGLQTLSYLFTQVMEKRQALGKCTAPSTFKPPPRVTVTDTKREAWLRDLANPDIPLRKQSRTIPHGIRGKLLMEQCLSKDIPMQRAVWLAKCVGANELRAFKRRGVSGAAAATGEMKWIREWTAHVEQFLDGVVSMCGQQDWQTKMNYAVKLSATFYSEKLLDTEHFLEWVASSFIEASIDALPVWIIMAQIFWKDVTRLCKRGRRLARSILERLSHLSHLSSDASRTLKVRLRKLLAVLATASKRCLIMPRTWVAYGQLLKSSLELEQAPGGIIESIVKRNERLARPLAIPANNAASPLLDLYSALDATSLEVDVSALASMCKSKIPETPVLVSALFDWATSPYRHGSKRRYLAAGIINTLDSSGDDDTTSLALRYLEANKSGTIDRINDCYLLIAELVRLGSFAVGRYMQWLSSSGALYAGDQAKTITGLLFCLPTDSLPAHLVGLRVALLDRIEVQREVEAKGTELVDLFENALETSASYSDLEHAITISILSARLRVVQHVRASMDRVAGGESEVSVDTFCLLRTALEAAPDVAALSKLADISLATDSPALLATIADTIVMHMDALAALGELQHLVNELIERYAALRTQQPLDRTLIMALTRLVRPLSHRQDLEELLLNDLAICEQQSSMQVCSPASDSIIGMHASALDTDSDIDAVFASGNSMDDNLLHRVFDRVLQRAQKPQHEFSGSTSKIHEWLSQLRLVGGSSFDQLVNNYITSTFKDGIEESAHAAAALTALVASGCSSLQSIAESGRTSNSTKAACLALDIILRVRPMSLSLHTAEKYRFCVEAEQYLHTAAHSLIELLCKACHDSNFAAEDSRILDVLVTYSVKHKELARSISKHAEQTATGLSNFGRMTQALLLRGSPQLSRESINMQTVISLANPLSVQFVVGTLEYLAKKGDAEGSDAEAAVKDNLIEAIEDGSEVWSLLLDAVSKPVQRALHNWAREQLLLVASSGVESSEPEAFDAQTRRIVGRYLDVLSATKCSTAGIDNAATWSILAEKLSQVDTRLRSLDILASSQRLVRQALCETLEIILSIIVLGVETSEEDAEVEKQARASLLQSLCSLGTQSLAYTSPSSAEYAMDVAALITDNLAMDVLQNVAHSMSTERGLNAHSESIVGNGSASAETWLALAFSPSSGTQQQRALAKHANHQGGAAGARPGGLNHATGSSHQQRAWSLPFGATRQPVEMKTTPYVIRRWEIMPDSAPVMGENDTSLSLGLFGARKA</sequence>
<evidence type="ECO:0000259" key="13">
    <source>
        <dbReference type="SMART" id="SM01281"/>
    </source>
</evidence>
<evidence type="ECO:0000256" key="2">
    <source>
        <dbReference type="ARBA" id="ARBA00010289"/>
    </source>
</evidence>
<feature type="compositionally biased region" description="Polar residues" evidence="12">
    <location>
        <begin position="62"/>
        <end position="74"/>
    </location>
</feature>
<evidence type="ECO:0000256" key="6">
    <source>
        <dbReference type="ARBA" id="ARBA00023015"/>
    </source>
</evidence>
<dbReference type="GO" id="GO:0003712">
    <property type="term" value="F:transcription coregulator activity"/>
    <property type="evidence" value="ECO:0007669"/>
    <property type="project" value="InterPro"/>
</dbReference>
<dbReference type="OrthoDB" id="20828at2759"/>
<dbReference type="Pfam" id="PF25326">
    <property type="entry name" value="ARM_SRB8"/>
    <property type="match status" value="1"/>
</dbReference>
<evidence type="ECO:0000256" key="3">
    <source>
        <dbReference type="ARBA" id="ARBA00011629"/>
    </source>
</evidence>
<evidence type="ECO:0000256" key="7">
    <source>
        <dbReference type="ARBA" id="ARBA00023159"/>
    </source>
</evidence>
<gene>
    <name evidence="14" type="ORF">D0863_02395</name>
</gene>
<dbReference type="EMBL" id="QWIP01000051">
    <property type="protein sequence ID" value="RMY75737.1"/>
    <property type="molecule type" value="Genomic_DNA"/>
</dbReference>
<proteinExistence type="inferred from homology"/>
<evidence type="ECO:0000256" key="11">
    <source>
        <dbReference type="ARBA" id="ARBA00032010"/>
    </source>
</evidence>
<evidence type="ECO:0000313" key="15">
    <source>
        <dbReference type="Proteomes" id="UP000269276"/>
    </source>
</evidence>
<comment type="similarity">
    <text evidence="2">Belongs to the Mediator complex subunit 12 family.</text>
</comment>
<evidence type="ECO:0000256" key="4">
    <source>
        <dbReference type="ARBA" id="ARBA00019622"/>
    </source>
</evidence>
<evidence type="ECO:0000256" key="5">
    <source>
        <dbReference type="ARBA" id="ARBA00022491"/>
    </source>
</evidence>
<keyword evidence="5" id="KW-0678">Repressor</keyword>
<evidence type="ECO:0000256" key="9">
    <source>
        <dbReference type="ARBA" id="ARBA00023242"/>
    </source>
</evidence>
<evidence type="ECO:0000256" key="8">
    <source>
        <dbReference type="ARBA" id="ARBA00023163"/>
    </source>
</evidence>
<keyword evidence="9" id="KW-0539">Nucleus</keyword>
<dbReference type="GO" id="GO:0016592">
    <property type="term" value="C:mediator complex"/>
    <property type="evidence" value="ECO:0007669"/>
    <property type="project" value="InterPro"/>
</dbReference>
<feature type="compositionally biased region" description="Pro residues" evidence="12">
    <location>
        <begin position="187"/>
        <end position="198"/>
    </location>
</feature>
<organism evidence="14 15">
    <name type="scientific">Hortaea werneckii</name>
    <name type="common">Black yeast</name>
    <name type="synonym">Cladosporium werneckii</name>
    <dbReference type="NCBI Taxonomy" id="91943"/>
    <lineage>
        <taxon>Eukaryota</taxon>
        <taxon>Fungi</taxon>
        <taxon>Dikarya</taxon>
        <taxon>Ascomycota</taxon>
        <taxon>Pezizomycotina</taxon>
        <taxon>Dothideomycetes</taxon>
        <taxon>Dothideomycetidae</taxon>
        <taxon>Mycosphaerellales</taxon>
        <taxon>Teratosphaeriaceae</taxon>
        <taxon>Hortaea</taxon>
    </lineage>
</organism>
<feature type="domain" description="Mediator complex subunit Med12" evidence="13">
    <location>
        <begin position="281"/>
        <end position="344"/>
    </location>
</feature>
<dbReference type="PANTHER" id="PTHR46567">
    <property type="entry name" value="MEDIATOR OF RNA POLYMERASE II TRANSCRIPTION SUBUNIT 12"/>
    <property type="match status" value="1"/>
</dbReference>
<feature type="region of interest" description="Disordered" evidence="12">
    <location>
        <begin position="45"/>
        <end position="122"/>
    </location>
</feature>
<comment type="function">
    <text evidence="10">Component of the SRB8-11 complex. The SRB8-11 complex is a regulatory module of the Mediator complex which is itself involved in regulation of basal and activated RNA polymerase II-dependent transcription. The SRB8-11 complex may be involved in the transcriptional repression of a subset of genes regulated by Mediator. It may inhibit the association of the Mediator complex with RNA polymerase II to form the holoenzyme complex.</text>
</comment>
<evidence type="ECO:0000256" key="12">
    <source>
        <dbReference type="SAM" id="MobiDB-lite"/>
    </source>
</evidence>